<feature type="domain" description="Succinylglutamate desuccinylase/Aspartoacylase catalytic" evidence="5">
    <location>
        <begin position="33"/>
        <end position="215"/>
    </location>
</feature>
<keyword evidence="3" id="KW-0378">Hydrolase</keyword>
<dbReference type="OrthoDB" id="9782876at2"/>
<dbReference type="Gene3D" id="3.40.630.10">
    <property type="entry name" value="Zn peptidases"/>
    <property type="match status" value="1"/>
</dbReference>
<evidence type="ECO:0000256" key="2">
    <source>
        <dbReference type="ARBA" id="ARBA00022723"/>
    </source>
</evidence>
<sequence>MEITVSSIPLPIDEHYMIKKQRLIGENQDTPTRLCIVSGIHGDELEGQYVCYRLQEKLKELKGKWNGIVDIYPCLNPLGVDSITRKVPMFDLDMNRIFPGDAEGSMVEYVSSCIIDDIQGADLVIDIHASNIYLREIPQIRINEQQKEKLLPMAKWLNMDYIWIHSASTVLESTFAYSLNERWTPTLVVEMGVGMRLTPSYGDRLCDGILNAMMHLGMMKVQKLSIKKPIISTDGQVHFLNAPCSGLFIPTVHHENLVRKGDLIGHIVSPLGGVIKSEIISPCDGLLFTLREYPIVNEGNLLGRLLECTL</sequence>
<dbReference type="GeneID" id="78507042"/>
<evidence type="ECO:0000256" key="4">
    <source>
        <dbReference type="ARBA" id="ARBA00022833"/>
    </source>
</evidence>
<keyword evidence="7" id="KW-1185">Reference proteome</keyword>
<keyword evidence="2" id="KW-0479">Metal-binding</keyword>
<dbReference type="CDD" id="cd06253">
    <property type="entry name" value="M14_ASTE_ASPA-like"/>
    <property type="match status" value="1"/>
</dbReference>
<dbReference type="InterPro" id="IPR055438">
    <property type="entry name" value="AstE_AspA_cat"/>
</dbReference>
<evidence type="ECO:0000256" key="1">
    <source>
        <dbReference type="ARBA" id="ARBA00001947"/>
    </source>
</evidence>
<evidence type="ECO:0000259" key="5">
    <source>
        <dbReference type="Pfam" id="PF24827"/>
    </source>
</evidence>
<dbReference type="SUPFAM" id="SSF53187">
    <property type="entry name" value="Zn-dependent exopeptidases"/>
    <property type="match status" value="1"/>
</dbReference>
<dbReference type="Proteomes" id="UP000215383">
    <property type="component" value="Chromosome 1"/>
</dbReference>
<dbReference type="Pfam" id="PF24827">
    <property type="entry name" value="AstE_AspA_cat"/>
    <property type="match status" value="1"/>
</dbReference>
<evidence type="ECO:0000313" key="7">
    <source>
        <dbReference type="Proteomes" id="UP000215383"/>
    </source>
</evidence>
<name>A0A239TPA3_9FIRM</name>
<dbReference type="AlphaFoldDB" id="A0A239TPA3"/>
<dbReference type="PANTHER" id="PTHR37326:SF1">
    <property type="entry name" value="BLL3975 PROTEIN"/>
    <property type="match status" value="1"/>
</dbReference>
<comment type="cofactor">
    <cofactor evidence="1">
        <name>Zn(2+)</name>
        <dbReference type="ChEBI" id="CHEBI:29105"/>
    </cofactor>
</comment>
<dbReference type="RefSeq" id="WP_027890293.1">
    <property type="nucleotide sequence ID" value="NZ_CALXYH010000050.1"/>
</dbReference>
<dbReference type="PANTHER" id="PTHR37326">
    <property type="entry name" value="BLL3975 PROTEIN"/>
    <property type="match status" value="1"/>
</dbReference>
<dbReference type="EMBL" id="LT906446">
    <property type="protein sequence ID" value="SNU99028.1"/>
    <property type="molecule type" value="Genomic_DNA"/>
</dbReference>
<proteinExistence type="predicted"/>
<protein>
    <submittedName>
        <fullName evidence="6">Ectoine utilization protein EutE</fullName>
    </submittedName>
</protein>
<gene>
    <name evidence="6" type="ORF">SAMEA4364220_01034</name>
</gene>
<organism evidence="6 7">
    <name type="scientific">Megamonas hypermegale</name>
    <dbReference type="NCBI Taxonomy" id="158847"/>
    <lineage>
        <taxon>Bacteria</taxon>
        <taxon>Bacillati</taxon>
        <taxon>Bacillota</taxon>
        <taxon>Negativicutes</taxon>
        <taxon>Selenomonadales</taxon>
        <taxon>Selenomonadaceae</taxon>
        <taxon>Megamonas</taxon>
    </lineage>
</organism>
<keyword evidence="4" id="KW-0862">Zinc</keyword>
<evidence type="ECO:0000313" key="6">
    <source>
        <dbReference type="EMBL" id="SNU99028.1"/>
    </source>
</evidence>
<dbReference type="GO" id="GO:0016788">
    <property type="term" value="F:hydrolase activity, acting on ester bonds"/>
    <property type="evidence" value="ECO:0007669"/>
    <property type="project" value="InterPro"/>
</dbReference>
<dbReference type="GO" id="GO:0046872">
    <property type="term" value="F:metal ion binding"/>
    <property type="evidence" value="ECO:0007669"/>
    <property type="project" value="UniProtKB-KW"/>
</dbReference>
<accession>A0A239TPA3</accession>
<dbReference type="InterPro" id="IPR053138">
    <property type="entry name" value="N-alpha-Ac-DABA_deacetylase"/>
</dbReference>
<reference evidence="6 7" key="1">
    <citation type="submission" date="2017-06" db="EMBL/GenBank/DDBJ databases">
        <authorList>
            <consortium name="Pathogen Informatics"/>
        </authorList>
    </citation>
    <scope>NUCLEOTIDE SEQUENCE [LARGE SCALE GENOMIC DNA]</scope>
    <source>
        <strain evidence="6 7">NCTC10570</strain>
    </source>
</reference>
<dbReference type="eggNOG" id="COG3608">
    <property type="taxonomic scope" value="Bacteria"/>
</dbReference>
<evidence type="ECO:0000256" key="3">
    <source>
        <dbReference type="ARBA" id="ARBA00022801"/>
    </source>
</evidence>